<dbReference type="KEGG" id="trr:M419DRAFT_120015"/>
<protein>
    <submittedName>
        <fullName evidence="2">Uncharacterized protein</fullName>
    </submittedName>
</protein>
<dbReference type="HOGENOM" id="CLU_2442455_0_0_1"/>
<gene>
    <name evidence="2" type="ORF">M419DRAFT_120015</name>
</gene>
<evidence type="ECO:0000256" key="1">
    <source>
        <dbReference type="SAM" id="MobiDB-lite"/>
    </source>
</evidence>
<evidence type="ECO:0000313" key="2">
    <source>
        <dbReference type="EMBL" id="ETR99662.1"/>
    </source>
</evidence>
<reference evidence="3" key="1">
    <citation type="journal article" date="2013" name="Ind. Biotechnol.">
        <title>Comparative genomics analysis of Trichoderma reesei strains.</title>
        <authorList>
            <person name="Koike H."/>
            <person name="Aerts A."/>
            <person name="LaButti K."/>
            <person name="Grigoriev I.V."/>
            <person name="Baker S.E."/>
        </authorList>
    </citation>
    <scope>NUCLEOTIDE SEQUENCE [LARGE SCALE GENOMIC DNA]</scope>
    <source>
        <strain evidence="3">ATCC 56765 / BCRC 32924 / NRRL 11460 / Rut C-30</strain>
    </source>
</reference>
<dbReference type="EMBL" id="KI911155">
    <property type="protein sequence ID" value="ETR99662.1"/>
    <property type="molecule type" value="Genomic_DNA"/>
</dbReference>
<proteinExistence type="predicted"/>
<dbReference type="AlphaFoldDB" id="A0A024S3J4"/>
<dbReference type="Proteomes" id="UP000024376">
    <property type="component" value="Unassembled WGS sequence"/>
</dbReference>
<sequence>MAFSAVYMLQQAITDSLWVPPVRVRQGHVKPRINQATSGGVVNTSAGQQSSERTLTTSSSFVEPDMHRNFTSCFKQKSYEGCLSDKEPRE</sequence>
<accession>A0A024S3J4</accession>
<evidence type="ECO:0000313" key="3">
    <source>
        <dbReference type="Proteomes" id="UP000024376"/>
    </source>
</evidence>
<name>A0A024S3J4_HYPJR</name>
<organism evidence="2 3">
    <name type="scientific">Hypocrea jecorina (strain ATCC 56765 / BCRC 32924 / NRRL 11460 / Rut C-30)</name>
    <name type="common">Trichoderma reesei</name>
    <dbReference type="NCBI Taxonomy" id="1344414"/>
    <lineage>
        <taxon>Eukaryota</taxon>
        <taxon>Fungi</taxon>
        <taxon>Dikarya</taxon>
        <taxon>Ascomycota</taxon>
        <taxon>Pezizomycotina</taxon>
        <taxon>Sordariomycetes</taxon>
        <taxon>Hypocreomycetidae</taxon>
        <taxon>Hypocreales</taxon>
        <taxon>Hypocreaceae</taxon>
        <taxon>Trichoderma</taxon>
    </lineage>
</organism>
<feature type="region of interest" description="Disordered" evidence="1">
    <location>
        <begin position="37"/>
        <end position="58"/>
    </location>
</feature>